<evidence type="ECO:0000256" key="1">
    <source>
        <dbReference type="SAM" id="MobiDB-lite"/>
    </source>
</evidence>
<proteinExistence type="predicted"/>
<gene>
    <name evidence="2" type="ORF">BZL30_3583</name>
</gene>
<sequence length="93" mass="10391">MSDLIVGCGPELRCTAAWFEVLKLERRRLRIRSGNAQELYFPVCFELAVTKGPPAPDDRETAAAVLHQVHRAGTAPPSRCSTNTCRTPRWSRP</sequence>
<dbReference type="AlphaFoldDB" id="A0A1V3X9D4"/>
<protein>
    <submittedName>
        <fullName evidence="2">Uncharacterized protein</fullName>
    </submittedName>
</protein>
<evidence type="ECO:0000313" key="3">
    <source>
        <dbReference type="Proteomes" id="UP000189229"/>
    </source>
</evidence>
<organism evidence="2 3">
    <name type="scientific">Mycobacterium kansasii</name>
    <dbReference type="NCBI Taxonomy" id="1768"/>
    <lineage>
        <taxon>Bacteria</taxon>
        <taxon>Bacillati</taxon>
        <taxon>Actinomycetota</taxon>
        <taxon>Actinomycetes</taxon>
        <taxon>Mycobacteriales</taxon>
        <taxon>Mycobacteriaceae</taxon>
        <taxon>Mycobacterium</taxon>
    </lineage>
</organism>
<evidence type="ECO:0000313" key="2">
    <source>
        <dbReference type="EMBL" id="OOK75815.1"/>
    </source>
</evidence>
<reference evidence="2 3" key="1">
    <citation type="submission" date="2017-02" db="EMBL/GenBank/DDBJ databases">
        <title>Complete genome sequences of Mycobacterium kansasii strains isolated from rhesus macaques.</title>
        <authorList>
            <person name="Panda A."/>
            <person name="Nagaraj S."/>
            <person name="Zhao X."/>
            <person name="Tettelin H."/>
            <person name="Detolla L.J."/>
        </authorList>
    </citation>
    <scope>NUCLEOTIDE SEQUENCE [LARGE SCALE GENOMIC DNA]</scope>
    <source>
        <strain evidence="2 3">11-3813</strain>
    </source>
</reference>
<comment type="caution">
    <text evidence="2">The sequence shown here is derived from an EMBL/GenBank/DDBJ whole genome shotgun (WGS) entry which is preliminary data.</text>
</comment>
<accession>A0A1V3X9D4</accession>
<dbReference type="EMBL" id="MVBM01000003">
    <property type="protein sequence ID" value="OOK75815.1"/>
    <property type="molecule type" value="Genomic_DNA"/>
</dbReference>
<dbReference type="Proteomes" id="UP000189229">
    <property type="component" value="Unassembled WGS sequence"/>
</dbReference>
<feature type="region of interest" description="Disordered" evidence="1">
    <location>
        <begin position="74"/>
        <end position="93"/>
    </location>
</feature>
<name>A0A1V3X9D4_MYCKA</name>